<name>A0AA88YMW4_PINIB</name>
<gene>
    <name evidence="3" type="ORF">FSP39_002805</name>
</gene>
<dbReference type="AlphaFoldDB" id="A0AA88YMW4"/>
<evidence type="ECO:0000256" key="1">
    <source>
        <dbReference type="SAM" id="Coils"/>
    </source>
</evidence>
<accession>A0AA88YMW4</accession>
<feature type="coiled-coil region" evidence="1">
    <location>
        <begin position="492"/>
        <end position="533"/>
    </location>
</feature>
<dbReference type="Proteomes" id="UP001186944">
    <property type="component" value="Unassembled WGS sequence"/>
</dbReference>
<evidence type="ECO:0000256" key="2">
    <source>
        <dbReference type="SAM" id="MobiDB-lite"/>
    </source>
</evidence>
<keyword evidence="4" id="KW-1185">Reference proteome</keyword>
<dbReference type="PANTHER" id="PTHR35838:SF1">
    <property type="entry name" value="TRICHOHYALIN-LIKE"/>
    <property type="match status" value="1"/>
</dbReference>
<feature type="compositionally biased region" description="Low complexity" evidence="2">
    <location>
        <begin position="323"/>
        <end position="338"/>
    </location>
</feature>
<sequence>MSRQDSDSSADSLLDQISAFEKLLRHAMARSSKERLYDMLQTVQIEMTNSVRYPKSARTAGEANKPSTAPIIKVKSVSQVRSTVKSIEKKGEKSWTDKERQAIKYFDVFQKDVNYLSDLKKYFTENIHSVLLKDYFDPADRVKKPSTARSDISTGSGRGLNSRSNSKNNIKVAKKSQTTTNKNDHQQEKVRLSELITEMDDITSKWSGLLADRELNIEDFDPDSQHELMQFSNFATFEAVLRLIPDVFVKCYKAIDVGREWWKLANIIYSSRLPLKSKHTPPTKQPVSKPPPAKTSPNPSEEKNPEETRPAKTPPAKSPVANSPVKTPPAKTSPSSTPSPKPEEVVDEFAKAAKEIKQNITEITESIRENEMKLENLGDEIKSMEARDERVNDLTNDFESMDSKLQSAQEEYTNFLSERQRTIDEISRVPRGSDQHYDLMKRANSMDLEIQKKQGQLRMMEFEKSVLQEDYLLELELRPSFIHFLGDIQQQVLDIKEDISQKQLEKSHLEKQLSVLKTNTDKMKKEMAKYLNEEESNEFSRQLSELTKGIEEDLRDIDIKNLETDRSFVSESDDVDLDEYLTGNKFENIYSGSIRESEKEVSHIRPRKEPERKSVVVEFCQCQIQQKFEIVKHCHLFYPVGRFLRSATW</sequence>
<feature type="region of interest" description="Disordered" evidence="2">
    <location>
        <begin position="275"/>
        <end position="345"/>
    </location>
</feature>
<proteinExistence type="predicted"/>
<organism evidence="3 4">
    <name type="scientific">Pinctada imbricata</name>
    <name type="common">Atlantic pearl-oyster</name>
    <name type="synonym">Pinctada martensii</name>
    <dbReference type="NCBI Taxonomy" id="66713"/>
    <lineage>
        <taxon>Eukaryota</taxon>
        <taxon>Metazoa</taxon>
        <taxon>Spiralia</taxon>
        <taxon>Lophotrochozoa</taxon>
        <taxon>Mollusca</taxon>
        <taxon>Bivalvia</taxon>
        <taxon>Autobranchia</taxon>
        <taxon>Pteriomorphia</taxon>
        <taxon>Pterioida</taxon>
        <taxon>Pterioidea</taxon>
        <taxon>Pteriidae</taxon>
        <taxon>Pinctada</taxon>
    </lineage>
</organism>
<feature type="compositionally biased region" description="Basic and acidic residues" evidence="2">
    <location>
        <begin position="300"/>
        <end position="310"/>
    </location>
</feature>
<dbReference type="EMBL" id="VSWD01000001">
    <property type="protein sequence ID" value="KAK3108184.1"/>
    <property type="molecule type" value="Genomic_DNA"/>
</dbReference>
<evidence type="ECO:0000313" key="3">
    <source>
        <dbReference type="EMBL" id="KAK3108184.1"/>
    </source>
</evidence>
<reference evidence="3" key="1">
    <citation type="submission" date="2019-08" db="EMBL/GenBank/DDBJ databases">
        <title>The improved chromosome-level genome for the pearl oyster Pinctada fucata martensii using PacBio sequencing and Hi-C.</title>
        <authorList>
            <person name="Zheng Z."/>
        </authorList>
    </citation>
    <scope>NUCLEOTIDE SEQUENCE</scope>
    <source>
        <strain evidence="3">ZZ-2019</strain>
        <tissue evidence="3">Adductor muscle</tissue>
    </source>
</reference>
<feature type="coiled-coil region" evidence="1">
    <location>
        <begin position="353"/>
        <end position="425"/>
    </location>
</feature>
<feature type="compositionally biased region" description="Low complexity" evidence="2">
    <location>
        <begin position="159"/>
        <end position="169"/>
    </location>
</feature>
<evidence type="ECO:0000313" key="4">
    <source>
        <dbReference type="Proteomes" id="UP001186944"/>
    </source>
</evidence>
<comment type="caution">
    <text evidence="3">The sequence shown here is derived from an EMBL/GenBank/DDBJ whole genome shotgun (WGS) entry which is preliminary data.</text>
</comment>
<protein>
    <submittedName>
        <fullName evidence="3">Uncharacterized protein</fullName>
    </submittedName>
</protein>
<dbReference type="PANTHER" id="PTHR35838">
    <property type="entry name" value="CHROMOSOME 21, WHOLE GENOME SHOTGUN SEQUENCE"/>
    <property type="match status" value="1"/>
</dbReference>
<feature type="region of interest" description="Disordered" evidence="2">
    <location>
        <begin position="142"/>
        <end position="188"/>
    </location>
</feature>
<keyword evidence="1" id="KW-0175">Coiled coil</keyword>